<dbReference type="EMBL" id="CAJNOC010013069">
    <property type="protein sequence ID" value="CAF1156979.1"/>
    <property type="molecule type" value="Genomic_DNA"/>
</dbReference>
<name>A0A814T4L5_9BILA</name>
<evidence type="ECO:0000313" key="2">
    <source>
        <dbReference type="Proteomes" id="UP000663879"/>
    </source>
</evidence>
<accession>A0A814T4L5</accession>
<sequence>MLLILVKKHKNFFLKDIQKPIPVQKKQLVEEIQEPVIEKVTSDY</sequence>
<gene>
    <name evidence="1" type="ORF">OXX778_LOCUS23487</name>
</gene>
<protein>
    <submittedName>
        <fullName evidence="1">Uncharacterized protein</fullName>
    </submittedName>
</protein>
<proteinExistence type="predicted"/>
<organism evidence="1 2">
    <name type="scientific">Brachionus calyciflorus</name>
    <dbReference type="NCBI Taxonomy" id="104777"/>
    <lineage>
        <taxon>Eukaryota</taxon>
        <taxon>Metazoa</taxon>
        <taxon>Spiralia</taxon>
        <taxon>Gnathifera</taxon>
        <taxon>Rotifera</taxon>
        <taxon>Eurotatoria</taxon>
        <taxon>Monogononta</taxon>
        <taxon>Pseudotrocha</taxon>
        <taxon>Ploima</taxon>
        <taxon>Brachionidae</taxon>
        <taxon>Brachionus</taxon>
    </lineage>
</organism>
<evidence type="ECO:0000313" key="1">
    <source>
        <dbReference type="EMBL" id="CAF1156979.1"/>
    </source>
</evidence>
<reference evidence="1" key="1">
    <citation type="submission" date="2021-02" db="EMBL/GenBank/DDBJ databases">
        <authorList>
            <person name="Nowell W R."/>
        </authorList>
    </citation>
    <scope>NUCLEOTIDE SEQUENCE</scope>
    <source>
        <strain evidence="1">Ploen Becks lab</strain>
    </source>
</reference>
<feature type="non-terminal residue" evidence="1">
    <location>
        <position position="44"/>
    </location>
</feature>
<comment type="caution">
    <text evidence="1">The sequence shown here is derived from an EMBL/GenBank/DDBJ whole genome shotgun (WGS) entry which is preliminary data.</text>
</comment>
<dbReference type="AlphaFoldDB" id="A0A814T4L5"/>
<keyword evidence="2" id="KW-1185">Reference proteome</keyword>
<dbReference type="Proteomes" id="UP000663879">
    <property type="component" value="Unassembled WGS sequence"/>
</dbReference>